<sequence length="63" mass="7133">MLKLEGTFASRPKNPNLAVAQPIINSKEHHIIRPKPIPIVLIIGTIKVKNYPITLFMMCKIKI</sequence>
<dbReference type="EMBL" id="REGN01007338">
    <property type="protein sequence ID" value="RNA06598.1"/>
    <property type="molecule type" value="Genomic_DNA"/>
</dbReference>
<reference evidence="1 2" key="1">
    <citation type="journal article" date="2018" name="Sci. Rep.">
        <title>Genomic signatures of local adaptation to the degree of environmental predictability in rotifers.</title>
        <authorList>
            <person name="Franch-Gras L."/>
            <person name="Hahn C."/>
            <person name="Garcia-Roger E.M."/>
            <person name="Carmona M.J."/>
            <person name="Serra M."/>
            <person name="Gomez A."/>
        </authorList>
    </citation>
    <scope>NUCLEOTIDE SEQUENCE [LARGE SCALE GENOMIC DNA]</scope>
    <source>
        <strain evidence="1">HYR1</strain>
    </source>
</reference>
<dbReference type="Proteomes" id="UP000276133">
    <property type="component" value="Unassembled WGS sequence"/>
</dbReference>
<evidence type="ECO:0000313" key="2">
    <source>
        <dbReference type="Proteomes" id="UP000276133"/>
    </source>
</evidence>
<protein>
    <submittedName>
        <fullName evidence="1">Uncharacterized protein</fullName>
    </submittedName>
</protein>
<organism evidence="1 2">
    <name type="scientific">Brachionus plicatilis</name>
    <name type="common">Marine rotifer</name>
    <name type="synonym">Brachionus muelleri</name>
    <dbReference type="NCBI Taxonomy" id="10195"/>
    <lineage>
        <taxon>Eukaryota</taxon>
        <taxon>Metazoa</taxon>
        <taxon>Spiralia</taxon>
        <taxon>Gnathifera</taxon>
        <taxon>Rotifera</taxon>
        <taxon>Eurotatoria</taxon>
        <taxon>Monogononta</taxon>
        <taxon>Pseudotrocha</taxon>
        <taxon>Ploima</taxon>
        <taxon>Brachionidae</taxon>
        <taxon>Brachionus</taxon>
    </lineage>
</organism>
<gene>
    <name evidence="1" type="ORF">BpHYR1_004946</name>
</gene>
<name>A0A3M7Q6M1_BRAPC</name>
<proteinExistence type="predicted"/>
<comment type="caution">
    <text evidence="1">The sequence shown here is derived from an EMBL/GenBank/DDBJ whole genome shotgun (WGS) entry which is preliminary data.</text>
</comment>
<dbReference type="AlphaFoldDB" id="A0A3M7Q6M1"/>
<keyword evidence="2" id="KW-1185">Reference proteome</keyword>
<evidence type="ECO:0000313" key="1">
    <source>
        <dbReference type="EMBL" id="RNA06598.1"/>
    </source>
</evidence>
<accession>A0A3M7Q6M1</accession>